<dbReference type="EMBL" id="BMAU01021194">
    <property type="protein sequence ID" value="GFX96839.1"/>
    <property type="molecule type" value="Genomic_DNA"/>
</dbReference>
<dbReference type="Proteomes" id="UP000887159">
    <property type="component" value="Unassembled WGS sequence"/>
</dbReference>
<dbReference type="AlphaFoldDB" id="A0A8X6V8C9"/>
<protein>
    <submittedName>
        <fullName evidence="1">DUF1758 domain-containing protein</fullName>
    </submittedName>
</protein>
<reference evidence="1" key="1">
    <citation type="submission" date="2020-08" db="EMBL/GenBank/DDBJ databases">
        <title>Multicomponent nature underlies the extraordinary mechanical properties of spider dragline silk.</title>
        <authorList>
            <person name="Kono N."/>
            <person name="Nakamura H."/>
            <person name="Mori M."/>
            <person name="Yoshida Y."/>
            <person name="Ohtoshi R."/>
            <person name="Malay A.D."/>
            <person name="Moran D.A.P."/>
            <person name="Tomita M."/>
            <person name="Numata K."/>
            <person name="Arakawa K."/>
        </authorList>
    </citation>
    <scope>NUCLEOTIDE SEQUENCE</scope>
</reference>
<evidence type="ECO:0000313" key="1">
    <source>
        <dbReference type="EMBL" id="GFX96839.1"/>
    </source>
</evidence>
<accession>A0A8X6V8C9</accession>
<proteinExistence type="predicted"/>
<evidence type="ECO:0000313" key="2">
    <source>
        <dbReference type="Proteomes" id="UP000887159"/>
    </source>
</evidence>
<name>A0A8X6V8C9_TRICX</name>
<sequence>MVESCFQEDFLKAWNRSATSEASTDVKERLTNLMAFLKAETEGEERINLAMSIFGLGVDENRQSFKKKAKNQDSYRRENEGPKVEVNMADNTSSPRVFLLTLQLKMVCGNKEIPVRTILDSGSQMSYVLKNVVEKMGYIPRRKDILMHSLFGGIKSDKCKHTCYRIRLRNQDNSDTCNLEALDQTSICDNIASVTPCSLSLSLSLLDFRT</sequence>
<organism evidence="1 2">
    <name type="scientific">Trichonephila clavipes</name>
    <name type="common">Golden silk orbweaver</name>
    <name type="synonym">Nephila clavipes</name>
    <dbReference type="NCBI Taxonomy" id="2585209"/>
    <lineage>
        <taxon>Eukaryota</taxon>
        <taxon>Metazoa</taxon>
        <taxon>Ecdysozoa</taxon>
        <taxon>Arthropoda</taxon>
        <taxon>Chelicerata</taxon>
        <taxon>Arachnida</taxon>
        <taxon>Araneae</taxon>
        <taxon>Araneomorphae</taxon>
        <taxon>Entelegynae</taxon>
        <taxon>Araneoidea</taxon>
        <taxon>Nephilidae</taxon>
        <taxon>Trichonephila</taxon>
    </lineage>
</organism>
<dbReference type="CDD" id="cd00303">
    <property type="entry name" value="retropepsin_like"/>
    <property type="match status" value="1"/>
</dbReference>
<comment type="caution">
    <text evidence="1">The sequence shown here is derived from an EMBL/GenBank/DDBJ whole genome shotgun (WGS) entry which is preliminary data.</text>
</comment>
<keyword evidence="2" id="KW-1185">Reference proteome</keyword>
<gene>
    <name evidence="1" type="primary">AVEN_146998_1</name>
    <name evidence="1" type="ORF">TNCV_1648741</name>
</gene>